<dbReference type="AlphaFoldDB" id="A0A1Y0F6E3"/>
<proteinExistence type="predicted"/>
<gene>
    <name evidence="1" type="ORF">B7R82_02265</name>
</gene>
<evidence type="ECO:0000313" key="2">
    <source>
        <dbReference type="Proteomes" id="UP000195378"/>
    </source>
</evidence>
<protein>
    <recommendedName>
        <fullName evidence="3">Phage gp6-like head-tail connector protein</fullName>
    </recommendedName>
</protein>
<dbReference type="Pfam" id="PF05135">
    <property type="entry name" value="Phage_connect_1"/>
    <property type="match status" value="1"/>
</dbReference>
<dbReference type="NCBIfam" id="TIGR01560">
    <property type="entry name" value="put_DNA_pack"/>
    <property type="match status" value="1"/>
</dbReference>
<dbReference type="InterPro" id="IPR006450">
    <property type="entry name" value="Phage_HK97_gp6-like"/>
</dbReference>
<accession>A0A1Y0F6E3</accession>
<dbReference type="CDD" id="cd08054">
    <property type="entry name" value="gp6"/>
    <property type="match status" value="1"/>
</dbReference>
<organism evidence="1 2">
    <name type="scientific">Ligilactobacillus salivarius</name>
    <dbReference type="NCBI Taxonomy" id="1624"/>
    <lineage>
        <taxon>Bacteria</taxon>
        <taxon>Bacillati</taxon>
        <taxon>Bacillota</taxon>
        <taxon>Bacilli</taxon>
        <taxon>Lactobacillales</taxon>
        <taxon>Lactobacillaceae</taxon>
        <taxon>Ligilactobacillus</taxon>
    </lineage>
</organism>
<name>A0A1Y0F6E3_9LACO</name>
<dbReference type="Gene3D" id="1.10.3230.30">
    <property type="entry name" value="Phage gp6-like head-tail connector protein"/>
    <property type="match status" value="1"/>
</dbReference>
<dbReference type="InterPro" id="IPR021146">
    <property type="entry name" value="Phage_gp6-like_head-tail"/>
</dbReference>
<dbReference type="Proteomes" id="UP000195378">
    <property type="component" value="Chromosome"/>
</dbReference>
<dbReference type="EMBL" id="CP020858">
    <property type="protein sequence ID" value="ARU18886.1"/>
    <property type="molecule type" value="Genomic_DNA"/>
</dbReference>
<evidence type="ECO:0000313" key="1">
    <source>
        <dbReference type="EMBL" id="ARU18886.1"/>
    </source>
</evidence>
<dbReference type="RefSeq" id="WP_087448597.1">
    <property type="nucleotide sequence ID" value="NZ_CP020858.1"/>
</dbReference>
<reference evidence="1 2" key="1">
    <citation type="submission" date="2017-04" db="EMBL/GenBank/DDBJ databases">
        <title>Complete genome sequence of Lactobacillus salivarius ZLS006, a probiotic strain isolated from healthy piglet.</title>
        <authorList>
            <person name="Zhang D."/>
        </authorList>
    </citation>
    <scope>NUCLEOTIDE SEQUENCE [LARGE SCALE GENOMIC DNA]</scope>
    <source>
        <strain evidence="1 2">ZLS006</strain>
    </source>
</reference>
<evidence type="ECO:0008006" key="3">
    <source>
        <dbReference type="Google" id="ProtNLM"/>
    </source>
</evidence>
<sequence length="92" mass="10719">MEIVSLEEAKTYLRVDGTNEDQLITRLINSAATIVENILRRPLAEFDQVPEDIHTAVLYCLAYLYEYRETADFDAMVKFLRAILTPYRKEAF</sequence>